<dbReference type="GO" id="GO:0043565">
    <property type="term" value="F:sequence-specific DNA binding"/>
    <property type="evidence" value="ECO:0007669"/>
    <property type="project" value="TreeGrafter"/>
</dbReference>
<dbReference type="Pfam" id="PF03466">
    <property type="entry name" value="LysR_substrate"/>
    <property type="match status" value="1"/>
</dbReference>
<dbReference type="GO" id="GO:0003700">
    <property type="term" value="F:DNA-binding transcription factor activity"/>
    <property type="evidence" value="ECO:0007669"/>
    <property type="project" value="InterPro"/>
</dbReference>
<dbReference type="Gene3D" id="1.10.10.10">
    <property type="entry name" value="Winged helix-like DNA-binding domain superfamily/Winged helix DNA-binding domain"/>
    <property type="match status" value="1"/>
</dbReference>
<dbReference type="GO" id="GO:0006351">
    <property type="term" value="P:DNA-templated transcription"/>
    <property type="evidence" value="ECO:0007669"/>
    <property type="project" value="TreeGrafter"/>
</dbReference>
<feature type="domain" description="HTH lysR-type" evidence="5">
    <location>
        <begin position="5"/>
        <end position="62"/>
    </location>
</feature>
<name>A0A1S6HY27_9GAMM</name>
<evidence type="ECO:0000256" key="1">
    <source>
        <dbReference type="ARBA" id="ARBA00009437"/>
    </source>
</evidence>
<dbReference type="STRING" id="225848.Sps_05402"/>
<dbReference type="Pfam" id="PF00126">
    <property type="entry name" value="HTH_1"/>
    <property type="match status" value="1"/>
</dbReference>
<dbReference type="CDD" id="cd08432">
    <property type="entry name" value="PBP2_GcdR_TrpI_HvrB_AmpR_like"/>
    <property type="match status" value="1"/>
</dbReference>
<proteinExistence type="inferred from homology"/>
<dbReference type="InterPro" id="IPR005119">
    <property type="entry name" value="LysR_subst-bd"/>
</dbReference>
<dbReference type="PRINTS" id="PR00039">
    <property type="entry name" value="HTHLYSR"/>
</dbReference>
<dbReference type="Proteomes" id="UP000189545">
    <property type="component" value="Chromosome"/>
</dbReference>
<organism evidence="6 7">
    <name type="scientific">Shewanella psychrophila</name>
    <dbReference type="NCBI Taxonomy" id="225848"/>
    <lineage>
        <taxon>Bacteria</taxon>
        <taxon>Pseudomonadati</taxon>
        <taxon>Pseudomonadota</taxon>
        <taxon>Gammaproteobacteria</taxon>
        <taxon>Alteromonadales</taxon>
        <taxon>Shewanellaceae</taxon>
        <taxon>Shewanella</taxon>
    </lineage>
</organism>
<dbReference type="KEGG" id="spsw:Sps_05402"/>
<dbReference type="AlphaFoldDB" id="A0A1S6HY27"/>
<dbReference type="InterPro" id="IPR000847">
    <property type="entry name" value="LysR_HTH_N"/>
</dbReference>
<reference evidence="6 7" key="1">
    <citation type="submission" date="2016-03" db="EMBL/GenBank/DDBJ databases">
        <title>Complete genome sequence of Shewanella psychrophila WP2, a deep sea bacterium isolated from west Pacific sediment.</title>
        <authorList>
            <person name="Xu G."/>
            <person name="Jian H."/>
        </authorList>
    </citation>
    <scope>NUCLEOTIDE SEQUENCE [LARGE SCALE GENOMIC DNA]</scope>
    <source>
        <strain evidence="6 7">WP2</strain>
    </source>
</reference>
<evidence type="ECO:0000256" key="3">
    <source>
        <dbReference type="ARBA" id="ARBA00023125"/>
    </source>
</evidence>
<dbReference type="InterPro" id="IPR036388">
    <property type="entry name" value="WH-like_DNA-bd_sf"/>
</dbReference>
<gene>
    <name evidence="6" type="ORF">Sps_05402</name>
</gene>
<evidence type="ECO:0000259" key="5">
    <source>
        <dbReference type="PROSITE" id="PS50931"/>
    </source>
</evidence>
<dbReference type="FunFam" id="1.10.10.10:FF:000038">
    <property type="entry name" value="Glycine cleavage system transcriptional activator"/>
    <property type="match status" value="1"/>
</dbReference>
<dbReference type="InterPro" id="IPR036390">
    <property type="entry name" value="WH_DNA-bd_sf"/>
</dbReference>
<evidence type="ECO:0000256" key="2">
    <source>
        <dbReference type="ARBA" id="ARBA00023015"/>
    </source>
</evidence>
<dbReference type="SUPFAM" id="SSF53850">
    <property type="entry name" value="Periplasmic binding protein-like II"/>
    <property type="match status" value="1"/>
</dbReference>
<accession>A0A1S6HY27</accession>
<protein>
    <submittedName>
        <fullName evidence="6">Transcriptional regulator, LysR family</fullName>
    </submittedName>
</protein>
<keyword evidence="3" id="KW-0238">DNA-binding</keyword>
<dbReference type="PANTHER" id="PTHR30537:SF26">
    <property type="entry name" value="GLYCINE CLEAVAGE SYSTEM TRANSCRIPTIONAL ACTIVATOR"/>
    <property type="match status" value="1"/>
</dbReference>
<dbReference type="Gene3D" id="3.40.190.10">
    <property type="entry name" value="Periplasmic binding protein-like II"/>
    <property type="match status" value="2"/>
</dbReference>
<dbReference type="SUPFAM" id="SSF46785">
    <property type="entry name" value="Winged helix' DNA-binding domain"/>
    <property type="match status" value="1"/>
</dbReference>
<evidence type="ECO:0000256" key="4">
    <source>
        <dbReference type="ARBA" id="ARBA00023163"/>
    </source>
</evidence>
<dbReference type="RefSeq" id="WP_077755884.1">
    <property type="nucleotide sequence ID" value="NZ_CP014782.1"/>
</dbReference>
<sequence>MRKTPPLRALQVFEAAARQEHFSRAADELCITQSAVSHQVRVLEEHFSEQLFNREGRQLKLTLKGKVLYQELSHIFDSLSRLNQKISGGYSQDLRLAVYSSFAVKWLIPRLSDFRRQYPEIKIRLNMITDDPELSDSVADMFISGQSGYPGFWHLLLHQERLIPVCSPELFERSESAEVTSLFKYPLLTVDEGPLGLDWQRWGLENKVSFPDSQQEHIFSHVLLAIEAAIAGQGVALASDFMVMKDIADGRLISPKLPDIYTGFEFNFSCKKNRIKEPAIAAFINWLSQQSHS</sequence>
<dbReference type="PANTHER" id="PTHR30537">
    <property type="entry name" value="HTH-TYPE TRANSCRIPTIONAL REGULATOR"/>
    <property type="match status" value="1"/>
</dbReference>
<evidence type="ECO:0000313" key="7">
    <source>
        <dbReference type="Proteomes" id="UP000189545"/>
    </source>
</evidence>
<evidence type="ECO:0000313" key="6">
    <source>
        <dbReference type="EMBL" id="AQS40470.1"/>
    </source>
</evidence>
<dbReference type="InterPro" id="IPR058163">
    <property type="entry name" value="LysR-type_TF_proteobact-type"/>
</dbReference>
<dbReference type="OrthoDB" id="5526340at2"/>
<keyword evidence="2" id="KW-0805">Transcription regulation</keyword>
<dbReference type="PROSITE" id="PS50931">
    <property type="entry name" value="HTH_LYSR"/>
    <property type="match status" value="1"/>
</dbReference>
<keyword evidence="4" id="KW-0804">Transcription</keyword>
<comment type="similarity">
    <text evidence="1">Belongs to the LysR transcriptional regulatory family.</text>
</comment>
<keyword evidence="7" id="KW-1185">Reference proteome</keyword>
<dbReference type="EMBL" id="CP014782">
    <property type="protein sequence ID" value="AQS40470.1"/>
    <property type="molecule type" value="Genomic_DNA"/>
</dbReference>